<dbReference type="AlphaFoldDB" id="A0A172XAV3"/>
<sequence>MKKYIIMLIWMNITTFIYATIPTEDINKIDELYTKSMLLKELKKYNQSKALLMQIINTDPKQVDAYLLIAELEYLMNNWLQAIEQTKTYLQIIDFKDTKNYLDISWAYFLMGESRNSMDYIMQFIQDNKELLNTNIYILIDTILKKGFYHFIQDEDLIFNLIINTLFQIETYDDTIFTIFLNNLDIIKQMPFYKFNKIKIKDLELQIRALKKLKNSTNDIAKTGWFF</sequence>
<accession>A0A172XAV3</accession>
<dbReference type="SUPFAM" id="SSF48452">
    <property type="entry name" value="TPR-like"/>
    <property type="match status" value="1"/>
</dbReference>
<protein>
    <submittedName>
        <fullName evidence="1">Uncharacterized protein</fullName>
    </submittedName>
</protein>
<organism evidence="1 2">
    <name type="scientific">Borrelia turicatae</name>
    <dbReference type="NCBI Taxonomy" id="142"/>
    <lineage>
        <taxon>Bacteria</taxon>
        <taxon>Pseudomonadati</taxon>
        <taxon>Spirochaetota</taxon>
        <taxon>Spirochaetia</taxon>
        <taxon>Spirochaetales</taxon>
        <taxon>Borreliaceae</taxon>
        <taxon>Borrelia</taxon>
    </lineage>
</organism>
<dbReference type="EMBL" id="CP015629">
    <property type="protein sequence ID" value="ANF33805.1"/>
    <property type="molecule type" value="Genomic_DNA"/>
</dbReference>
<gene>
    <name evidence="1" type="ORF">A7978_01560</name>
</gene>
<name>A0A172XAV3_BORTU</name>
<dbReference type="Gene3D" id="1.25.40.10">
    <property type="entry name" value="Tetratricopeptide repeat domain"/>
    <property type="match status" value="1"/>
</dbReference>
<evidence type="ECO:0000313" key="2">
    <source>
        <dbReference type="Proteomes" id="UP000264231"/>
    </source>
</evidence>
<reference evidence="1 2" key="1">
    <citation type="submission" date="2016-05" db="EMBL/GenBank/DDBJ databases">
        <title>Chromosome and linear plasmid sequence of a 2015 human isolate of tick-borne relapsing fever spirochete, Borrelia turicatae.</title>
        <authorList>
            <person name="Kingry L.C."/>
            <person name="Dhwani B."/>
            <person name="Replogle A."/>
            <person name="Sexton C."/>
            <person name="Rowe L."/>
            <person name="Stermole B.M."/>
            <person name="Christensen A.M."/>
            <person name="Schriefer M.E."/>
        </authorList>
    </citation>
    <scope>NUCLEOTIDE SEQUENCE [LARGE SCALE GENOMIC DNA]</scope>
    <source>
        <strain evidence="1 2">BTE5EL</strain>
    </source>
</reference>
<evidence type="ECO:0000313" key="1">
    <source>
        <dbReference type="EMBL" id="ANF33805.1"/>
    </source>
</evidence>
<proteinExistence type="predicted"/>
<dbReference type="InterPro" id="IPR011990">
    <property type="entry name" value="TPR-like_helical_dom_sf"/>
</dbReference>
<dbReference type="RefSeq" id="WP_119024114.1">
    <property type="nucleotide sequence ID" value="NZ_CP015629.1"/>
</dbReference>
<dbReference type="Proteomes" id="UP000264231">
    <property type="component" value="Chromosome"/>
</dbReference>